<keyword evidence="2 8" id="KW-0812">Transmembrane</keyword>
<accession>A0A8S0S4L9</accession>
<dbReference type="PANTHER" id="PTHR24186">
    <property type="entry name" value="PROTEIN PHOSPHATASE 1 REGULATORY SUBUNIT"/>
    <property type="match status" value="1"/>
</dbReference>
<dbReference type="SMART" id="SM00248">
    <property type="entry name" value="ANK"/>
    <property type="match status" value="5"/>
</dbReference>
<dbReference type="PROSITE" id="PS50297">
    <property type="entry name" value="ANK_REP_REGION"/>
    <property type="match status" value="2"/>
</dbReference>
<dbReference type="InterPro" id="IPR026961">
    <property type="entry name" value="PGG_dom"/>
</dbReference>
<evidence type="ECO:0000256" key="4">
    <source>
        <dbReference type="ARBA" id="ARBA00022989"/>
    </source>
</evidence>
<keyword evidence="3" id="KW-0677">Repeat</keyword>
<keyword evidence="6 8" id="KW-0472">Membrane</keyword>
<evidence type="ECO:0000256" key="6">
    <source>
        <dbReference type="ARBA" id="ARBA00023136"/>
    </source>
</evidence>
<evidence type="ECO:0000256" key="1">
    <source>
        <dbReference type="ARBA" id="ARBA00004141"/>
    </source>
</evidence>
<evidence type="ECO:0000256" key="7">
    <source>
        <dbReference type="PROSITE-ProRule" id="PRU00023"/>
    </source>
</evidence>
<evidence type="ECO:0000259" key="9">
    <source>
        <dbReference type="Pfam" id="PF13962"/>
    </source>
</evidence>
<dbReference type="GO" id="GO:0005886">
    <property type="term" value="C:plasma membrane"/>
    <property type="evidence" value="ECO:0007669"/>
    <property type="project" value="TreeGrafter"/>
</dbReference>
<dbReference type="Pfam" id="PF12796">
    <property type="entry name" value="Ank_2"/>
    <property type="match status" value="2"/>
</dbReference>
<dbReference type="OrthoDB" id="7729168at2759"/>
<feature type="repeat" description="ANK" evidence="7">
    <location>
        <begin position="175"/>
        <end position="208"/>
    </location>
</feature>
<proteinExistence type="predicted"/>
<keyword evidence="11" id="KW-1185">Reference proteome</keyword>
<dbReference type="EMBL" id="CACTIH010003913">
    <property type="protein sequence ID" value="CAA2987297.1"/>
    <property type="molecule type" value="Genomic_DNA"/>
</dbReference>
<comment type="subcellular location">
    <subcellularLocation>
        <location evidence="1">Membrane</location>
        <topology evidence="1">Multi-pass membrane protein</topology>
    </subcellularLocation>
</comment>
<evidence type="ECO:0000256" key="5">
    <source>
        <dbReference type="ARBA" id="ARBA00023043"/>
    </source>
</evidence>
<feature type="domain" description="PGG" evidence="9">
    <location>
        <begin position="236"/>
        <end position="328"/>
    </location>
</feature>
<reference evidence="10 11" key="1">
    <citation type="submission" date="2019-12" db="EMBL/GenBank/DDBJ databases">
        <authorList>
            <person name="Alioto T."/>
            <person name="Alioto T."/>
            <person name="Gomez Garrido J."/>
        </authorList>
    </citation>
    <scope>NUCLEOTIDE SEQUENCE [LARGE SCALE GENOMIC DNA]</scope>
</reference>
<organism evidence="10 11">
    <name type="scientific">Olea europaea subsp. europaea</name>
    <dbReference type="NCBI Taxonomy" id="158383"/>
    <lineage>
        <taxon>Eukaryota</taxon>
        <taxon>Viridiplantae</taxon>
        <taxon>Streptophyta</taxon>
        <taxon>Embryophyta</taxon>
        <taxon>Tracheophyta</taxon>
        <taxon>Spermatophyta</taxon>
        <taxon>Magnoliopsida</taxon>
        <taxon>eudicotyledons</taxon>
        <taxon>Gunneridae</taxon>
        <taxon>Pentapetalae</taxon>
        <taxon>asterids</taxon>
        <taxon>lamiids</taxon>
        <taxon>Lamiales</taxon>
        <taxon>Oleaceae</taxon>
        <taxon>Oleeae</taxon>
        <taxon>Olea</taxon>
    </lineage>
</organism>
<dbReference type="SUPFAM" id="SSF48403">
    <property type="entry name" value="Ankyrin repeat"/>
    <property type="match status" value="1"/>
</dbReference>
<dbReference type="Pfam" id="PF13962">
    <property type="entry name" value="PGG"/>
    <property type="match status" value="1"/>
</dbReference>
<name>A0A8S0S4L9_OLEEU</name>
<dbReference type="Gramene" id="OE9A017732T1">
    <property type="protein sequence ID" value="OE9A017732C1"/>
    <property type="gene ID" value="OE9A017732"/>
</dbReference>
<evidence type="ECO:0000256" key="3">
    <source>
        <dbReference type="ARBA" id="ARBA00022737"/>
    </source>
</evidence>
<dbReference type="Proteomes" id="UP000594638">
    <property type="component" value="Unassembled WGS sequence"/>
</dbReference>
<evidence type="ECO:0000313" key="11">
    <source>
        <dbReference type="Proteomes" id="UP000594638"/>
    </source>
</evidence>
<dbReference type="PANTHER" id="PTHR24186:SF37">
    <property type="entry name" value="PGG DOMAIN-CONTAINING PROTEIN"/>
    <property type="match status" value="1"/>
</dbReference>
<keyword evidence="4 8" id="KW-1133">Transmembrane helix</keyword>
<feature type="transmembrane region" description="Helical" evidence="8">
    <location>
        <begin position="328"/>
        <end position="348"/>
    </location>
</feature>
<keyword evidence="5 7" id="KW-0040">ANK repeat</keyword>
<evidence type="ECO:0000256" key="8">
    <source>
        <dbReference type="SAM" id="Phobius"/>
    </source>
</evidence>
<feature type="transmembrane region" description="Helical" evidence="8">
    <location>
        <begin position="292"/>
        <end position="316"/>
    </location>
</feature>
<protein>
    <submittedName>
        <fullName evidence="10">Ankyrin repeat-containing At5g02620-like</fullName>
    </submittedName>
</protein>
<dbReference type="InterPro" id="IPR002110">
    <property type="entry name" value="Ankyrin_rpt"/>
</dbReference>
<comment type="caution">
    <text evidence="10">The sequence shown here is derived from an EMBL/GenBank/DDBJ whole genome shotgun (WGS) entry which is preliminary data.</text>
</comment>
<dbReference type="InterPro" id="IPR036770">
    <property type="entry name" value="Ankyrin_rpt-contain_sf"/>
</dbReference>
<sequence length="373" mass="41884">MAENKLYDAAVKGDIRSLLDLLKEDPLILDRVSFTCSNKTPLHIATICQHTAFVQEIAQRNPLLAAELDSHQSSSLHIASAKGYAEIVKAIVSAAPDMCLARDFHGRNPLHLAAINGQVMVFNELIKTSSLVVQEKADRGQTVLHLCVKHKQLQVMEIILRVINDYEFFNAKNDDGDTILHLAVQTKHFETVQYLIGNTGIDGNAKNANDYTALDILELTPTDLRNTGNYVIYLWRDSIMVLAILTATIAFQAGVTPPGGVWQDNATDNSHKAGEAVMAHIHPKAYRSFCRLFMWSLVVIMWSTVTSTVITYALSIAVVRPQKHRKQLIYTIGIGLTVWSSIMEVWLLNRWPQKRGITMWKPRRFRDLAEVNN</sequence>
<dbReference type="PROSITE" id="PS50088">
    <property type="entry name" value="ANK_REPEAT"/>
    <property type="match status" value="2"/>
</dbReference>
<dbReference type="Gene3D" id="1.25.40.20">
    <property type="entry name" value="Ankyrin repeat-containing domain"/>
    <property type="match status" value="3"/>
</dbReference>
<gene>
    <name evidence="10" type="ORF">OLEA9_A017732</name>
</gene>
<evidence type="ECO:0000256" key="2">
    <source>
        <dbReference type="ARBA" id="ARBA00022692"/>
    </source>
</evidence>
<feature type="repeat" description="ANK" evidence="7">
    <location>
        <begin position="105"/>
        <end position="127"/>
    </location>
</feature>
<evidence type="ECO:0000313" key="10">
    <source>
        <dbReference type="EMBL" id="CAA2987297.1"/>
    </source>
</evidence>
<dbReference type="AlphaFoldDB" id="A0A8S0S4L9"/>